<organism evidence="2 3">
    <name type="scientific">Streptomyces prasinosporus</name>
    <dbReference type="NCBI Taxonomy" id="68256"/>
    <lineage>
        <taxon>Bacteria</taxon>
        <taxon>Bacillati</taxon>
        <taxon>Actinomycetota</taxon>
        <taxon>Actinomycetes</taxon>
        <taxon>Kitasatosporales</taxon>
        <taxon>Streptomycetaceae</taxon>
        <taxon>Streptomyces</taxon>
        <taxon>Streptomyces albogriseolus group</taxon>
    </lineage>
</organism>
<evidence type="ECO:0000256" key="1">
    <source>
        <dbReference type="SAM" id="MobiDB-lite"/>
    </source>
</evidence>
<accession>A0ABP6UAU3</accession>
<evidence type="ECO:0000313" key="3">
    <source>
        <dbReference type="Proteomes" id="UP001501455"/>
    </source>
</evidence>
<name>A0ABP6UAU3_9ACTN</name>
<keyword evidence="3" id="KW-1185">Reference proteome</keyword>
<evidence type="ECO:0000313" key="2">
    <source>
        <dbReference type="EMBL" id="GAA3503336.1"/>
    </source>
</evidence>
<comment type="caution">
    <text evidence="2">The sequence shown here is derived from an EMBL/GenBank/DDBJ whole genome shotgun (WGS) entry which is preliminary data.</text>
</comment>
<sequence>MTDTVVVLVKLRGRSRSRWGAAAGAAVQAADVVPARGVFEDRGADRGSAGPRLAVGRDRFAFEGSEERLRESIVAADSDPPDGQAYAPVAGDGRDSRLVY</sequence>
<gene>
    <name evidence="2" type="ORF">GCM10019016_104460</name>
</gene>
<dbReference type="Proteomes" id="UP001501455">
    <property type="component" value="Unassembled WGS sequence"/>
</dbReference>
<feature type="region of interest" description="Disordered" evidence="1">
    <location>
        <begin position="72"/>
        <end position="100"/>
    </location>
</feature>
<reference evidence="3" key="1">
    <citation type="journal article" date="2019" name="Int. J. Syst. Evol. Microbiol.">
        <title>The Global Catalogue of Microorganisms (GCM) 10K type strain sequencing project: providing services to taxonomists for standard genome sequencing and annotation.</title>
        <authorList>
            <consortium name="The Broad Institute Genomics Platform"/>
            <consortium name="The Broad Institute Genome Sequencing Center for Infectious Disease"/>
            <person name="Wu L."/>
            <person name="Ma J."/>
        </authorList>
    </citation>
    <scope>NUCLEOTIDE SEQUENCE [LARGE SCALE GENOMIC DNA]</scope>
    <source>
        <strain evidence="3">JCM 4816</strain>
    </source>
</reference>
<dbReference type="EMBL" id="BAAAXF010000074">
    <property type="protein sequence ID" value="GAA3503336.1"/>
    <property type="molecule type" value="Genomic_DNA"/>
</dbReference>
<proteinExistence type="predicted"/>
<protein>
    <submittedName>
        <fullName evidence="2">Uncharacterized protein</fullName>
    </submittedName>
</protein>